<dbReference type="OrthoDB" id="9792162at2"/>
<dbReference type="Pfam" id="PF00107">
    <property type="entry name" value="ADH_zinc_N"/>
    <property type="match status" value="1"/>
</dbReference>
<evidence type="ECO:0000313" key="3">
    <source>
        <dbReference type="EMBL" id="KRO25204.1"/>
    </source>
</evidence>
<name>A0A0R2NHE3_9LACO</name>
<gene>
    <name evidence="3" type="ORF">IV88_GL000331</name>
</gene>
<dbReference type="PANTHER" id="PTHR44154:SF1">
    <property type="entry name" value="QUINONE OXIDOREDUCTASE"/>
    <property type="match status" value="1"/>
</dbReference>
<dbReference type="Pfam" id="PF08240">
    <property type="entry name" value="ADH_N"/>
    <property type="match status" value="1"/>
</dbReference>
<dbReference type="RefSeq" id="WP_057799225.1">
    <property type="nucleotide sequence ID" value="NZ_BJZZ01000013.1"/>
</dbReference>
<comment type="caution">
    <text evidence="3">The sequence shown here is derived from an EMBL/GenBank/DDBJ whole genome shotgun (WGS) entry which is preliminary data.</text>
</comment>
<accession>A0A0R2NHE3</accession>
<dbReference type="Proteomes" id="UP000051249">
    <property type="component" value="Unassembled WGS sequence"/>
</dbReference>
<dbReference type="SUPFAM" id="SSF50129">
    <property type="entry name" value="GroES-like"/>
    <property type="match status" value="1"/>
</dbReference>
<evidence type="ECO:0000259" key="2">
    <source>
        <dbReference type="SMART" id="SM00829"/>
    </source>
</evidence>
<dbReference type="InterPro" id="IPR013154">
    <property type="entry name" value="ADH-like_N"/>
</dbReference>
<dbReference type="SUPFAM" id="SSF51735">
    <property type="entry name" value="NAD(P)-binding Rossmann-fold domains"/>
    <property type="match status" value="1"/>
</dbReference>
<dbReference type="Gene3D" id="3.90.180.10">
    <property type="entry name" value="Medium-chain alcohol dehydrogenases, catalytic domain"/>
    <property type="match status" value="1"/>
</dbReference>
<evidence type="ECO:0000256" key="1">
    <source>
        <dbReference type="ARBA" id="ARBA00022857"/>
    </source>
</evidence>
<sequence length="328" mass="35118">MKAWQVNQKADQSIDALSLNEVQVPEPQAGQVLVRVLEVGLNPVDYKIIEGGVDVWTFPHTIGIDGVGFIEKVGDGVTNVAVGDRVFYHGDLRKDGTLAEYALTDARGLANVPDDLSNENAAAILCSAMTAYQALYRKANLTNKQTILVHAGGGNVGFVAIQLAKQLGLTVISTTSKRKQSLVEEAGADFIINYRDEDVTERVMEVTDGKGVDLSLNTVGGAEIKADLDRVAYNGQILVVGDEIPADLDLDQRATTIARLALGGVYRSDNTNEIKDLGRMATELAGMVVNHQLEVPVDQSFGFNEVPVALQAIKDGSALGKLTIKVSE</sequence>
<protein>
    <submittedName>
        <fullName evidence="3">Alcohol dehydrogenase</fullName>
    </submittedName>
</protein>
<dbReference type="EMBL" id="JQCQ01000014">
    <property type="protein sequence ID" value="KRO25204.1"/>
    <property type="molecule type" value="Genomic_DNA"/>
</dbReference>
<proteinExistence type="predicted"/>
<keyword evidence="4" id="KW-1185">Reference proteome</keyword>
<dbReference type="InterPro" id="IPR013149">
    <property type="entry name" value="ADH-like_C"/>
</dbReference>
<evidence type="ECO:0000313" key="4">
    <source>
        <dbReference type="Proteomes" id="UP000051249"/>
    </source>
</evidence>
<reference evidence="3 4" key="1">
    <citation type="journal article" date="2015" name="Genome Announc.">
        <title>Expanding the biotechnology potential of lactobacilli through comparative genomics of 213 strains and associated genera.</title>
        <authorList>
            <person name="Sun Z."/>
            <person name="Harris H.M."/>
            <person name="McCann A."/>
            <person name="Guo C."/>
            <person name="Argimon S."/>
            <person name="Zhang W."/>
            <person name="Yang X."/>
            <person name="Jeffery I.B."/>
            <person name="Cooney J.C."/>
            <person name="Kagawa T.F."/>
            <person name="Liu W."/>
            <person name="Song Y."/>
            <person name="Salvetti E."/>
            <person name="Wrobel A."/>
            <person name="Rasinkangas P."/>
            <person name="Parkhill J."/>
            <person name="Rea M.C."/>
            <person name="O'Sullivan O."/>
            <person name="Ritari J."/>
            <person name="Douillard F.P."/>
            <person name="Paul Ross R."/>
            <person name="Yang R."/>
            <person name="Briner A.E."/>
            <person name="Felis G.E."/>
            <person name="de Vos W.M."/>
            <person name="Barrangou R."/>
            <person name="Klaenhammer T.R."/>
            <person name="Caufield P.W."/>
            <person name="Cui Y."/>
            <person name="Zhang H."/>
            <person name="O'Toole P.W."/>
        </authorList>
    </citation>
    <scope>NUCLEOTIDE SEQUENCE [LARGE SCALE GENOMIC DNA]</scope>
    <source>
        <strain evidence="3 4">DSM 23026</strain>
    </source>
</reference>
<feature type="domain" description="Enoyl reductase (ER)" evidence="2">
    <location>
        <begin position="12"/>
        <end position="324"/>
    </location>
</feature>
<dbReference type="SMART" id="SM00829">
    <property type="entry name" value="PKS_ER"/>
    <property type="match status" value="1"/>
</dbReference>
<dbReference type="InterPro" id="IPR020843">
    <property type="entry name" value="ER"/>
</dbReference>
<dbReference type="PANTHER" id="PTHR44154">
    <property type="entry name" value="QUINONE OXIDOREDUCTASE"/>
    <property type="match status" value="1"/>
</dbReference>
<dbReference type="InterPro" id="IPR011032">
    <property type="entry name" value="GroES-like_sf"/>
</dbReference>
<dbReference type="InterPro" id="IPR036291">
    <property type="entry name" value="NAD(P)-bd_dom_sf"/>
</dbReference>
<dbReference type="PATRIC" id="fig|480391.4.peg.335"/>
<dbReference type="GO" id="GO:0016491">
    <property type="term" value="F:oxidoreductase activity"/>
    <property type="evidence" value="ECO:0007669"/>
    <property type="project" value="InterPro"/>
</dbReference>
<dbReference type="AlphaFoldDB" id="A0A0R2NHE3"/>
<dbReference type="InterPro" id="IPR051603">
    <property type="entry name" value="Zinc-ADH_QOR/CCCR"/>
</dbReference>
<organism evidence="3 4">
    <name type="scientific">Pediococcus argentinicus</name>
    <dbReference type="NCBI Taxonomy" id="480391"/>
    <lineage>
        <taxon>Bacteria</taxon>
        <taxon>Bacillati</taxon>
        <taxon>Bacillota</taxon>
        <taxon>Bacilli</taxon>
        <taxon>Lactobacillales</taxon>
        <taxon>Lactobacillaceae</taxon>
        <taxon>Pediococcus</taxon>
    </lineage>
</organism>
<dbReference type="Gene3D" id="3.40.50.720">
    <property type="entry name" value="NAD(P)-binding Rossmann-like Domain"/>
    <property type="match status" value="1"/>
</dbReference>
<keyword evidence="1" id="KW-0521">NADP</keyword>